<feature type="transmembrane region" description="Helical" evidence="5">
    <location>
        <begin position="460"/>
        <end position="481"/>
    </location>
</feature>
<feature type="transmembrane region" description="Helical" evidence="5">
    <location>
        <begin position="352"/>
        <end position="374"/>
    </location>
</feature>
<keyword evidence="8" id="KW-1185">Reference proteome</keyword>
<feature type="transmembrane region" description="Helical" evidence="5">
    <location>
        <begin position="100"/>
        <end position="122"/>
    </location>
</feature>
<dbReference type="Pfam" id="PF07690">
    <property type="entry name" value="MFS_1"/>
    <property type="match status" value="1"/>
</dbReference>
<dbReference type="GO" id="GO:0005886">
    <property type="term" value="C:plasma membrane"/>
    <property type="evidence" value="ECO:0007669"/>
    <property type="project" value="TreeGrafter"/>
</dbReference>
<evidence type="ECO:0000256" key="4">
    <source>
        <dbReference type="ARBA" id="ARBA00023136"/>
    </source>
</evidence>
<dbReference type="Gene3D" id="1.20.1250.20">
    <property type="entry name" value="MFS general substrate transporter like domains"/>
    <property type="match status" value="1"/>
</dbReference>
<reference evidence="7 8" key="1">
    <citation type="submission" date="2018-05" db="EMBL/GenBank/DDBJ databases">
        <title>Whole genome sequencing for identification of molecular markers to develop diagnostic detection tools for the regulated plant pathogen Lachnellula willkommii.</title>
        <authorList>
            <person name="Giroux E."/>
            <person name="Bilodeau G."/>
        </authorList>
    </citation>
    <scope>NUCLEOTIDE SEQUENCE [LARGE SCALE GENOMIC DNA]</scope>
    <source>
        <strain evidence="7 8">CBS 625.97</strain>
    </source>
</reference>
<evidence type="ECO:0000256" key="1">
    <source>
        <dbReference type="ARBA" id="ARBA00004141"/>
    </source>
</evidence>
<name>A0A7D8YVF4_9HELO</name>
<feature type="transmembrane region" description="Helical" evidence="5">
    <location>
        <begin position="129"/>
        <end position="150"/>
    </location>
</feature>
<feature type="transmembrane region" description="Helical" evidence="5">
    <location>
        <begin position="395"/>
        <end position="415"/>
    </location>
</feature>
<evidence type="ECO:0000313" key="7">
    <source>
        <dbReference type="EMBL" id="TVY55755.1"/>
    </source>
</evidence>
<keyword evidence="2 5" id="KW-0812">Transmembrane</keyword>
<proteinExistence type="predicted"/>
<dbReference type="PANTHER" id="PTHR23502:SF139">
    <property type="entry name" value="MAJOR FACILITATOR SUPERFAMILY (MFS) PROFILE DOMAIN-CONTAINING PROTEIN-RELATED"/>
    <property type="match status" value="1"/>
</dbReference>
<evidence type="ECO:0000313" key="8">
    <source>
        <dbReference type="Proteomes" id="UP000481288"/>
    </source>
</evidence>
<dbReference type="Proteomes" id="UP000481288">
    <property type="component" value="Unassembled WGS sequence"/>
</dbReference>
<sequence>MGLPEARESKDGEIATAVSKSDDIVENGFCANVRLDPDGQPLFPIPTSDEMDPLNWSTFRKYICIGIVVYSYFMLTYFTTAPIPSFAFLEEQLDITYSQVSWTFAIPCLGLAVGPLLVGALADTYGRRPVLIVSTALAVVASGCTSIKTINFGGYMVARFFQGVGAGPSANIGLVIINDISWQHERGKRVGIWTIAANCGTVIGGIVGGLLATSGEWVAYHVTILFAVLFLTQCFFLPETLYPREAVVLSESGQLHSLPVDIPRTLQLGYLVSYRSPSKIFKAKVILQSVKKVPGVPHPKPWMTAVQFIRLFNYPTIVISVMSYCFFQYWWVTSVTSLVPDAYATDAPNIQGAKLLGLLVGLLAAEVLCSGALSDKIMVILTRRNHGNRVPEMRLYLGFPAAVISSTGLVLWGLSVDGNWHWMTGQVAFFLYALGLQMGNTILSAYIVDNYPEYANEVITFYSVVINMSAFINPWFIFYWIEASGYTWTFAAQCIICTFGVIPAYMILQRFGPRLRKPMYIKRLEGF</sequence>
<dbReference type="PANTHER" id="PTHR23502">
    <property type="entry name" value="MAJOR FACILITATOR SUPERFAMILY"/>
    <property type="match status" value="1"/>
</dbReference>
<dbReference type="InterPro" id="IPR020846">
    <property type="entry name" value="MFS_dom"/>
</dbReference>
<feature type="transmembrane region" description="Helical" evidence="5">
    <location>
        <begin position="218"/>
        <end position="237"/>
    </location>
</feature>
<comment type="subcellular location">
    <subcellularLocation>
        <location evidence="1">Membrane</location>
        <topology evidence="1">Multi-pass membrane protein</topology>
    </subcellularLocation>
</comment>
<gene>
    <name evidence="7" type="ORF">LCER1_G003289</name>
</gene>
<feature type="domain" description="Major facilitator superfamily (MFS) profile" evidence="6">
    <location>
        <begin position="64"/>
        <end position="512"/>
    </location>
</feature>
<protein>
    <submittedName>
        <fullName evidence="7">Putative MFS-type transporter</fullName>
    </submittedName>
</protein>
<dbReference type="InterPro" id="IPR011701">
    <property type="entry name" value="MFS"/>
</dbReference>
<feature type="transmembrane region" description="Helical" evidence="5">
    <location>
        <begin position="190"/>
        <end position="212"/>
    </location>
</feature>
<dbReference type="SUPFAM" id="SSF103473">
    <property type="entry name" value="MFS general substrate transporter"/>
    <property type="match status" value="1"/>
</dbReference>
<accession>A0A7D8YVF4</accession>
<keyword evidence="4 5" id="KW-0472">Membrane</keyword>
<dbReference type="GO" id="GO:0022857">
    <property type="term" value="F:transmembrane transporter activity"/>
    <property type="evidence" value="ECO:0007669"/>
    <property type="project" value="InterPro"/>
</dbReference>
<evidence type="ECO:0000256" key="2">
    <source>
        <dbReference type="ARBA" id="ARBA00022692"/>
    </source>
</evidence>
<organism evidence="7 8">
    <name type="scientific">Lachnellula cervina</name>
    <dbReference type="NCBI Taxonomy" id="1316786"/>
    <lineage>
        <taxon>Eukaryota</taxon>
        <taxon>Fungi</taxon>
        <taxon>Dikarya</taxon>
        <taxon>Ascomycota</taxon>
        <taxon>Pezizomycotina</taxon>
        <taxon>Leotiomycetes</taxon>
        <taxon>Helotiales</taxon>
        <taxon>Lachnaceae</taxon>
        <taxon>Lachnellula</taxon>
    </lineage>
</organism>
<dbReference type="AlphaFoldDB" id="A0A7D8YVF4"/>
<feature type="transmembrane region" description="Helical" evidence="5">
    <location>
        <begin position="156"/>
        <end position="178"/>
    </location>
</feature>
<dbReference type="PROSITE" id="PS50850">
    <property type="entry name" value="MFS"/>
    <property type="match status" value="1"/>
</dbReference>
<dbReference type="OrthoDB" id="2585655at2759"/>
<keyword evidence="3 5" id="KW-1133">Transmembrane helix</keyword>
<comment type="caution">
    <text evidence="7">The sequence shown here is derived from an EMBL/GenBank/DDBJ whole genome shotgun (WGS) entry which is preliminary data.</text>
</comment>
<evidence type="ECO:0000256" key="5">
    <source>
        <dbReference type="SAM" id="Phobius"/>
    </source>
</evidence>
<feature type="transmembrane region" description="Helical" evidence="5">
    <location>
        <begin position="487"/>
        <end position="508"/>
    </location>
</feature>
<feature type="transmembrane region" description="Helical" evidence="5">
    <location>
        <begin position="311"/>
        <end position="332"/>
    </location>
</feature>
<dbReference type="InterPro" id="IPR036259">
    <property type="entry name" value="MFS_trans_sf"/>
</dbReference>
<evidence type="ECO:0000256" key="3">
    <source>
        <dbReference type="ARBA" id="ARBA00022989"/>
    </source>
</evidence>
<feature type="transmembrane region" description="Helical" evidence="5">
    <location>
        <begin position="62"/>
        <end position="80"/>
    </location>
</feature>
<dbReference type="EMBL" id="QGMG01000211">
    <property type="protein sequence ID" value="TVY55755.1"/>
    <property type="molecule type" value="Genomic_DNA"/>
</dbReference>
<feature type="transmembrane region" description="Helical" evidence="5">
    <location>
        <begin position="427"/>
        <end position="448"/>
    </location>
</feature>
<evidence type="ECO:0000259" key="6">
    <source>
        <dbReference type="PROSITE" id="PS50850"/>
    </source>
</evidence>